<gene>
    <name evidence="1" type="ORF">JIG36_37380</name>
</gene>
<organism evidence="1 2">
    <name type="scientific">Paractinoplanes ovalisporus</name>
    <dbReference type="NCBI Taxonomy" id="2810368"/>
    <lineage>
        <taxon>Bacteria</taxon>
        <taxon>Bacillati</taxon>
        <taxon>Actinomycetota</taxon>
        <taxon>Actinomycetes</taxon>
        <taxon>Micromonosporales</taxon>
        <taxon>Micromonosporaceae</taxon>
        <taxon>Paractinoplanes</taxon>
    </lineage>
</organism>
<dbReference type="RefSeq" id="WP_203381167.1">
    <property type="nucleotide sequence ID" value="NZ_JAENHP010000018.1"/>
</dbReference>
<sequence>MATLGTMVLYTFDAAQASILGQRGGPTGNFRLAGIPDPTAGTTLPALVVHDYGSNVHDLKVFLRGGTQHLVQNVIAGTAGQQGRYSAVV</sequence>
<comment type="caution">
    <text evidence="1">The sequence shown here is derived from an EMBL/GenBank/DDBJ whole genome shotgun (WGS) entry which is preliminary data.</text>
</comment>
<proteinExistence type="predicted"/>
<protein>
    <submittedName>
        <fullName evidence="1">Uncharacterized protein</fullName>
    </submittedName>
</protein>
<keyword evidence="2" id="KW-1185">Reference proteome</keyword>
<accession>A0ABS2AN35</accession>
<evidence type="ECO:0000313" key="2">
    <source>
        <dbReference type="Proteomes" id="UP000632138"/>
    </source>
</evidence>
<evidence type="ECO:0000313" key="1">
    <source>
        <dbReference type="EMBL" id="MBM2621190.1"/>
    </source>
</evidence>
<dbReference type="Proteomes" id="UP000632138">
    <property type="component" value="Unassembled WGS sequence"/>
</dbReference>
<name>A0ABS2AN35_9ACTN</name>
<reference evidence="1 2" key="1">
    <citation type="submission" date="2021-01" db="EMBL/GenBank/DDBJ databases">
        <title>Actinoplanes sp. nov. LDG1-06 isolated from lichen.</title>
        <authorList>
            <person name="Saeng-In P."/>
            <person name="Phongsopitanun W."/>
            <person name="Kanchanasin P."/>
            <person name="Yuki M."/>
            <person name="Kudo T."/>
            <person name="Ohkuma M."/>
            <person name="Tanasupawat S."/>
        </authorList>
    </citation>
    <scope>NUCLEOTIDE SEQUENCE [LARGE SCALE GENOMIC DNA]</scope>
    <source>
        <strain evidence="1 2">LDG1-06</strain>
    </source>
</reference>
<dbReference type="EMBL" id="JAENHP010000018">
    <property type="protein sequence ID" value="MBM2621190.1"/>
    <property type="molecule type" value="Genomic_DNA"/>
</dbReference>